<comment type="caution">
    <text evidence="2">The sequence shown here is derived from an EMBL/GenBank/DDBJ whole genome shotgun (WGS) entry which is preliminary data.</text>
</comment>
<dbReference type="PANTHER" id="PTHR43792">
    <property type="entry name" value="GNAT FAMILY, PUTATIVE (AFU_ORTHOLOGUE AFUA_3G00765)-RELATED-RELATED"/>
    <property type="match status" value="1"/>
</dbReference>
<evidence type="ECO:0000313" key="3">
    <source>
        <dbReference type="Proteomes" id="UP001335665"/>
    </source>
</evidence>
<dbReference type="Proteomes" id="UP001335665">
    <property type="component" value="Unassembled WGS sequence"/>
</dbReference>
<sequence>MPEIELNMATIDDAPAIARILTDPLVCQRAHLLVVPDPAAVTMLMASVHLLAIRRAGRVVGIITLDLVSENCWELGYLLSRSDWGQGIMTTAVGLLLERLRSGTQLTAIVDNENVASQRALVKNGFVRVGDDGERGTWRYKKDLR</sequence>
<protein>
    <submittedName>
        <fullName evidence="2">GNAT family N-acetyltransferase</fullName>
    </submittedName>
</protein>
<dbReference type="EMBL" id="JAQSFA010000004">
    <property type="protein sequence ID" value="MEE6700701.1"/>
    <property type="molecule type" value="Genomic_DNA"/>
</dbReference>
<dbReference type="InterPro" id="IPR016181">
    <property type="entry name" value="Acyl_CoA_acyltransferase"/>
</dbReference>
<dbReference type="SUPFAM" id="SSF55729">
    <property type="entry name" value="Acyl-CoA N-acyltransferases (Nat)"/>
    <property type="match status" value="1"/>
</dbReference>
<reference evidence="2 3" key="1">
    <citation type="submission" date="2023-02" db="EMBL/GenBank/DDBJ databases">
        <title>The predominant lactic acid bacteria and yeasts involved in the spontaneous fermentation of millet during the production of the traditional porridge Hausa koko in Ghana.</title>
        <authorList>
            <person name="Atter A."/>
            <person name="Diaz M."/>
        </authorList>
    </citation>
    <scope>NUCLEOTIDE SEQUENCE [LARGE SCALE GENOMIC DNA]</scope>
    <source>
        <strain evidence="2 3">FI11552</strain>
    </source>
</reference>
<dbReference type="Gene3D" id="3.40.630.30">
    <property type="match status" value="1"/>
</dbReference>
<dbReference type="PANTHER" id="PTHR43792:SF16">
    <property type="entry name" value="N-ACETYLTRANSFERASE DOMAIN-CONTAINING PROTEIN"/>
    <property type="match status" value="1"/>
</dbReference>
<dbReference type="PROSITE" id="PS51186">
    <property type="entry name" value="GNAT"/>
    <property type="match status" value="1"/>
</dbReference>
<accession>A0ABU7SSN3</accession>
<organism evidence="2 3">
    <name type="scientific">Limosilactobacillus pontis</name>
    <dbReference type="NCBI Taxonomy" id="35787"/>
    <lineage>
        <taxon>Bacteria</taxon>
        <taxon>Bacillati</taxon>
        <taxon>Bacillota</taxon>
        <taxon>Bacilli</taxon>
        <taxon>Lactobacillales</taxon>
        <taxon>Lactobacillaceae</taxon>
        <taxon>Limosilactobacillus</taxon>
    </lineage>
</organism>
<dbReference type="InterPro" id="IPR051531">
    <property type="entry name" value="N-acetyltransferase"/>
</dbReference>
<gene>
    <name evidence="2" type="ORF">PS396_02605</name>
</gene>
<dbReference type="Pfam" id="PF13302">
    <property type="entry name" value="Acetyltransf_3"/>
    <property type="match status" value="1"/>
</dbReference>
<dbReference type="RefSeq" id="WP_331191729.1">
    <property type="nucleotide sequence ID" value="NZ_JAQSEO010000005.1"/>
</dbReference>
<name>A0ABU7SSN3_9LACO</name>
<evidence type="ECO:0000259" key="1">
    <source>
        <dbReference type="PROSITE" id="PS51186"/>
    </source>
</evidence>
<keyword evidence="3" id="KW-1185">Reference proteome</keyword>
<dbReference type="InterPro" id="IPR000182">
    <property type="entry name" value="GNAT_dom"/>
</dbReference>
<proteinExistence type="predicted"/>
<feature type="domain" description="N-acetyltransferase" evidence="1">
    <location>
        <begin position="4"/>
        <end position="145"/>
    </location>
</feature>
<evidence type="ECO:0000313" key="2">
    <source>
        <dbReference type="EMBL" id="MEE6700701.1"/>
    </source>
</evidence>